<evidence type="ECO:0000259" key="7">
    <source>
        <dbReference type="Pfam" id="PF12862"/>
    </source>
</evidence>
<evidence type="ECO:0000256" key="1">
    <source>
        <dbReference type="ARBA" id="ARBA00007450"/>
    </source>
</evidence>
<keyword evidence="5" id="KW-0833">Ubl conjugation pathway</keyword>
<keyword evidence="4" id="KW-0498">Mitosis</keyword>
<accession>A0AAV6M7U5</accession>
<dbReference type="PANTHER" id="PTHR12830">
    <property type="entry name" value="ANAPHASE-PROMOTING COMPLEX SUBUNIT 5"/>
    <property type="match status" value="1"/>
</dbReference>
<evidence type="ECO:0000313" key="8">
    <source>
        <dbReference type="EMBL" id="KAG6577052.1"/>
    </source>
</evidence>
<dbReference type="InterPro" id="IPR026000">
    <property type="entry name" value="Apc5_dom"/>
</dbReference>
<dbReference type="EMBL" id="JAGKQH010000016">
    <property type="protein sequence ID" value="KAG6577052.1"/>
    <property type="molecule type" value="Genomic_DNA"/>
</dbReference>
<keyword evidence="6" id="KW-0131">Cell cycle</keyword>
<evidence type="ECO:0000313" key="9">
    <source>
        <dbReference type="Proteomes" id="UP000685013"/>
    </source>
</evidence>
<reference evidence="8 9" key="1">
    <citation type="journal article" date="2021" name="Hortic Res">
        <title>The domestication of Cucurbita argyrosperma as revealed by the genome of its wild relative.</title>
        <authorList>
            <person name="Barrera-Redondo J."/>
            <person name="Sanchez-de la Vega G."/>
            <person name="Aguirre-Liguori J.A."/>
            <person name="Castellanos-Morales G."/>
            <person name="Gutierrez-Guerrero Y.T."/>
            <person name="Aguirre-Dugua X."/>
            <person name="Aguirre-Planter E."/>
            <person name="Tenaillon M.I."/>
            <person name="Lira-Saade R."/>
            <person name="Eguiarte L.E."/>
        </authorList>
    </citation>
    <scope>NUCLEOTIDE SEQUENCE [LARGE SCALE GENOMIC DNA]</scope>
    <source>
        <strain evidence="8">JBR-2021</strain>
    </source>
</reference>
<evidence type="ECO:0000256" key="2">
    <source>
        <dbReference type="ARBA" id="ARBA00016066"/>
    </source>
</evidence>
<evidence type="ECO:0000256" key="4">
    <source>
        <dbReference type="ARBA" id="ARBA00022776"/>
    </source>
</evidence>
<sequence>MVGIFKSLGGFAVTPHKVSVCILLQIFAPPAKTSVPFSFSTVAQHNRLGLFLLALTKSCDDILEPKLEELINQLREVGGLLDHWLIDHLTSRLSSLASPDDLFNFFNEMRGILGGSDSGVMEDDQIVLDPNSNLGMFLRRCVLAFNVLSFEGVCHLLTNIGMYCKETLSSCSYGASEVEDTRNDLETLPEYENMDLENLVFEKVNEEIEAKKRSTQGISFHFHMSEALSGLAEDVDVPSFSTCKTSSKAKEAFSYSHTLCNTSRDMDPSGGAFLRTNWQMQGYLDAQAETIEKLGSLFSLNAFEMVLKQLQKMAPELHRVHFLRYLNTLSHDDYFSALENVHRYFDYSAGTEGFDFVPPGSGCNSFGRYEIALLCLGMMHVHFGHPKQALESLRRAESLKLKRLVASNHLAMAKFHLMHVQRPLLSFGPRASSKLRTSPISVCKELRLSNHLICQYGTESSTKTTDGSFSTTWLKNLQKPAGSHVLSRDPESGNNSSELPFFAQPTSIPGSVLQLLGSSYLLRASAAELYGSAPLARINALLYATCFADASSSSDASLAYVKLIQHLAIFKGYKEAFSALKVAEEKFLSLSKSRILLLKLQLVHEHALHRGCLKLAQQACNEIGVLASSVTGVDLDLKTEASFRHARTLLAANQFSEAARVAHSLFCLCYKYNLQVQNASVLLLLAEIHKKSGNAVVGLPYALASLSFCQSFNLDLLKASATLTIAELWLSLGPSHSKRALNLLHGAFTMILGHGGLELRARAFIVEAKCYLCSPSFSVSKDPEVVLDPLKQASEELQLLEYHELAAEAFYLMAMVFDKLGRLDEREEAADSFKKHIMALENPEETDSSLLNVS</sequence>
<dbReference type="PANTHER" id="PTHR12830:SF9">
    <property type="entry name" value="ANAPHASE-PROMOTING COMPLEX SUBUNIT 5"/>
    <property type="match status" value="1"/>
</dbReference>
<dbReference type="AlphaFoldDB" id="A0AAV6M7U5"/>
<keyword evidence="9" id="KW-1185">Reference proteome</keyword>
<comment type="caution">
    <text evidence="8">The sequence shown here is derived from an EMBL/GenBank/DDBJ whole genome shotgun (WGS) entry which is preliminary data.</text>
</comment>
<keyword evidence="3" id="KW-0132">Cell division</keyword>
<organism evidence="8 9">
    <name type="scientific">Cucurbita argyrosperma subsp. sororia</name>
    <dbReference type="NCBI Taxonomy" id="37648"/>
    <lineage>
        <taxon>Eukaryota</taxon>
        <taxon>Viridiplantae</taxon>
        <taxon>Streptophyta</taxon>
        <taxon>Embryophyta</taxon>
        <taxon>Tracheophyta</taxon>
        <taxon>Spermatophyta</taxon>
        <taxon>Magnoliopsida</taxon>
        <taxon>eudicotyledons</taxon>
        <taxon>Gunneridae</taxon>
        <taxon>Pentapetalae</taxon>
        <taxon>rosids</taxon>
        <taxon>fabids</taxon>
        <taxon>Cucurbitales</taxon>
        <taxon>Cucurbitaceae</taxon>
        <taxon>Cucurbiteae</taxon>
        <taxon>Cucurbita</taxon>
    </lineage>
</organism>
<dbReference type="GO" id="GO:0045842">
    <property type="term" value="P:positive regulation of mitotic metaphase/anaphase transition"/>
    <property type="evidence" value="ECO:0007669"/>
    <property type="project" value="TreeGrafter"/>
</dbReference>
<feature type="non-terminal residue" evidence="8">
    <location>
        <position position="1"/>
    </location>
</feature>
<dbReference type="Pfam" id="PF12862">
    <property type="entry name" value="ANAPC5"/>
    <property type="match status" value="1"/>
</dbReference>
<dbReference type="GO" id="GO:0051301">
    <property type="term" value="P:cell division"/>
    <property type="evidence" value="ECO:0007669"/>
    <property type="project" value="UniProtKB-KW"/>
</dbReference>
<dbReference type="CDD" id="cd16270">
    <property type="entry name" value="Apc5_N"/>
    <property type="match status" value="1"/>
</dbReference>
<evidence type="ECO:0000256" key="5">
    <source>
        <dbReference type="ARBA" id="ARBA00022786"/>
    </source>
</evidence>
<dbReference type="Proteomes" id="UP000685013">
    <property type="component" value="Chromosome 16"/>
</dbReference>
<feature type="domain" description="Anaphase-promoting complex subunit 5" evidence="7">
    <location>
        <begin position="321"/>
        <end position="396"/>
    </location>
</feature>
<dbReference type="GO" id="GO:0070979">
    <property type="term" value="P:protein K11-linked ubiquitination"/>
    <property type="evidence" value="ECO:0007669"/>
    <property type="project" value="TreeGrafter"/>
</dbReference>
<dbReference type="GO" id="GO:0031145">
    <property type="term" value="P:anaphase-promoting complex-dependent catabolic process"/>
    <property type="evidence" value="ECO:0007669"/>
    <property type="project" value="TreeGrafter"/>
</dbReference>
<dbReference type="InterPro" id="IPR037679">
    <property type="entry name" value="Apc5"/>
</dbReference>
<gene>
    <name evidence="8" type="primary">APC5</name>
    <name evidence="8" type="ORF">SDJN03_24626</name>
</gene>
<evidence type="ECO:0000256" key="6">
    <source>
        <dbReference type="ARBA" id="ARBA00023306"/>
    </source>
</evidence>
<evidence type="ECO:0000256" key="3">
    <source>
        <dbReference type="ARBA" id="ARBA00022618"/>
    </source>
</evidence>
<name>A0AAV6M7U5_9ROSI</name>
<proteinExistence type="inferred from homology"/>
<protein>
    <recommendedName>
        <fullName evidence="2">Anaphase-promoting complex subunit 5</fullName>
    </recommendedName>
</protein>
<dbReference type="GO" id="GO:0005680">
    <property type="term" value="C:anaphase-promoting complex"/>
    <property type="evidence" value="ECO:0007669"/>
    <property type="project" value="InterPro"/>
</dbReference>
<comment type="similarity">
    <text evidence="1">Belongs to the APC5 family.</text>
</comment>